<dbReference type="AlphaFoldDB" id="A0A6J6DH55"/>
<gene>
    <name evidence="2" type="ORF">UFOPK1572_00904</name>
</gene>
<keyword evidence="1" id="KW-1133">Transmembrane helix</keyword>
<proteinExistence type="predicted"/>
<sequence length="256" mass="27204">MSLFRAMRFRVGLNPMAAVLRDTADGDNVAMTSVEQVHRRFFVFLLGIVWAIGLWTSSVAAGTDGGVLRTPSSTTVAPLPTTTSTTTTTLPSAVTTVPQGCALPPQALAVFVGQITSTDPVSAVFSVVQIRAGSLEGYQEGTTVEVRYGSDAKYLTVGETYLVGVAPDPVSSRLSSSIRDSAELFGGAEIAGSNTQCPEFEQAARTLTLEGREIQAGLFSQFFDQPWRLALAIVLPPLLVVLALFGLVWFRRGVAT</sequence>
<protein>
    <submittedName>
        <fullName evidence="2">Unannotated protein</fullName>
    </submittedName>
</protein>
<feature type="transmembrane region" description="Helical" evidence="1">
    <location>
        <begin position="41"/>
        <end position="61"/>
    </location>
</feature>
<dbReference type="EMBL" id="CAEZTC010000106">
    <property type="protein sequence ID" value="CAB4562089.1"/>
    <property type="molecule type" value="Genomic_DNA"/>
</dbReference>
<feature type="transmembrane region" description="Helical" evidence="1">
    <location>
        <begin position="229"/>
        <end position="250"/>
    </location>
</feature>
<keyword evidence="1" id="KW-0812">Transmembrane</keyword>
<evidence type="ECO:0000313" key="2">
    <source>
        <dbReference type="EMBL" id="CAB4562089.1"/>
    </source>
</evidence>
<name>A0A6J6DH55_9ZZZZ</name>
<organism evidence="2">
    <name type="scientific">freshwater metagenome</name>
    <dbReference type="NCBI Taxonomy" id="449393"/>
    <lineage>
        <taxon>unclassified sequences</taxon>
        <taxon>metagenomes</taxon>
        <taxon>ecological metagenomes</taxon>
    </lineage>
</organism>
<evidence type="ECO:0000256" key="1">
    <source>
        <dbReference type="SAM" id="Phobius"/>
    </source>
</evidence>
<accession>A0A6J6DH55</accession>
<reference evidence="2" key="1">
    <citation type="submission" date="2020-05" db="EMBL/GenBank/DDBJ databases">
        <authorList>
            <person name="Chiriac C."/>
            <person name="Salcher M."/>
            <person name="Ghai R."/>
            <person name="Kavagutti S V."/>
        </authorList>
    </citation>
    <scope>NUCLEOTIDE SEQUENCE</scope>
</reference>
<keyword evidence="1" id="KW-0472">Membrane</keyword>